<dbReference type="Pfam" id="PF00107">
    <property type="entry name" value="ADH_zinc_N"/>
    <property type="match status" value="1"/>
</dbReference>
<dbReference type="PANTHER" id="PTHR43677">
    <property type="entry name" value="SHORT-CHAIN DEHYDROGENASE/REDUCTASE"/>
    <property type="match status" value="1"/>
</dbReference>
<dbReference type="EMBL" id="VKKG01000001">
    <property type="protein sequence ID" value="TRY20097.1"/>
    <property type="molecule type" value="Genomic_DNA"/>
</dbReference>
<dbReference type="Gene3D" id="3.90.180.10">
    <property type="entry name" value="Medium-chain alcohol dehydrogenases, catalytic domain"/>
    <property type="match status" value="1"/>
</dbReference>
<keyword evidence="3" id="KW-1185">Reference proteome</keyword>
<dbReference type="RefSeq" id="WP_143937181.1">
    <property type="nucleotide sequence ID" value="NZ_VKKG01000001.1"/>
</dbReference>
<dbReference type="InterPro" id="IPR051397">
    <property type="entry name" value="Zn-ADH-like_protein"/>
</dbReference>
<name>A0A553K5W1_9ACTN</name>
<dbReference type="SUPFAM" id="SSF51735">
    <property type="entry name" value="NAD(P)-binding Rossmann-fold domains"/>
    <property type="match status" value="1"/>
</dbReference>
<dbReference type="InterPro" id="IPR014188">
    <property type="entry name" value="Acrylyl-CoA_reductase_AcuI"/>
</dbReference>
<dbReference type="AlphaFoldDB" id="A0A553K5W1"/>
<dbReference type="SMART" id="SM00829">
    <property type="entry name" value="PKS_ER"/>
    <property type="match status" value="1"/>
</dbReference>
<dbReference type="GO" id="GO:0043957">
    <property type="term" value="F:acryloyl-CoA reductase (NADPH) activity"/>
    <property type="evidence" value="ECO:0007669"/>
    <property type="project" value="TreeGrafter"/>
</dbReference>
<protein>
    <submittedName>
        <fullName evidence="2">Oxidoreductase</fullName>
    </submittedName>
</protein>
<dbReference type="Pfam" id="PF08240">
    <property type="entry name" value="ADH_N"/>
    <property type="match status" value="1"/>
</dbReference>
<dbReference type="NCBIfam" id="TIGR02823">
    <property type="entry name" value="oxido_YhdH"/>
    <property type="match status" value="1"/>
</dbReference>
<evidence type="ECO:0000313" key="2">
    <source>
        <dbReference type="EMBL" id="TRY20097.1"/>
    </source>
</evidence>
<sequence length="328" mass="34058">MSFRALLTSQADDGTTTELVDLTDEDLMPGEVTVDVEYSTVNYKDALAVTGAGRIMRRFPLVPGIDFAGTVTASDDPRFAVGDAVVANGWGLSQTHHGGLAERARVDADWLVPLPERFSTFEAMAIGTAGYTAMLCILALEHGGLTPDSGDVLVTGATGGVGSVAIAVLSGLGYRVVASTGRPSEHDYLTGLGAAEVIDRGPLGEPGKPFVRPRWAGAVDTVGSHTLANVLAATERDGVVAACGLAQGNDLPTTVLPFILRGVTLAGIDSVEASQGVRHTAWQRLARDLDPDKLAMAATTVGLGDVVATARRVLDGQVRGRTVVDVRS</sequence>
<dbReference type="PANTHER" id="PTHR43677:SF1">
    <property type="entry name" value="ACRYLYL-COA REDUCTASE ACUI-RELATED"/>
    <property type="match status" value="1"/>
</dbReference>
<evidence type="ECO:0000259" key="1">
    <source>
        <dbReference type="SMART" id="SM00829"/>
    </source>
</evidence>
<dbReference type="CDD" id="cd08288">
    <property type="entry name" value="MDR_yhdh"/>
    <property type="match status" value="1"/>
</dbReference>
<dbReference type="Gene3D" id="3.40.50.720">
    <property type="entry name" value="NAD(P)-binding Rossmann-like Domain"/>
    <property type="match status" value="1"/>
</dbReference>
<comment type="caution">
    <text evidence="2">The sequence shown here is derived from an EMBL/GenBank/DDBJ whole genome shotgun (WGS) entry which is preliminary data.</text>
</comment>
<accession>A0A553K5W1</accession>
<dbReference type="InterPro" id="IPR013154">
    <property type="entry name" value="ADH-like_N"/>
</dbReference>
<proteinExistence type="predicted"/>
<dbReference type="InterPro" id="IPR020843">
    <property type="entry name" value="ER"/>
</dbReference>
<gene>
    <name evidence="2" type="ORF">FOJ82_04320</name>
</gene>
<organism evidence="2 3">
    <name type="scientific">Tessaracoccus rhinocerotis</name>
    <dbReference type="NCBI Taxonomy" id="1689449"/>
    <lineage>
        <taxon>Bacteria</taxon>
        <taxon>Bacillati</taxon>
        <taxon>Actinomycetota</taxon>
        <taxon>Actinomycetes</taxon>
        <taxon>Propionibacteriales</taxon>
        <taxon>Propionibacteriaceae</taxon>
        <taxon>Tessaracoccus</taxon>
    </lineage>
</organism>
<evidence type="ECO:0000313" key="3">
    <source>
        <dbReference type="Proteomes" id="UP000317638"/>
    </source>
</evidence>
<dbReference type="SUPFAM" id="SSF50129">
    <property type="entry name" value="GroES-like"/>
    <property type="match status" value="1"/>
</dbReference>
<dbReference type="Proteomes" id="UP000317638">
    <property type="component" value="Unassembled WGS sequence"/>
</dbReference>
<feature type="domain" description="Enoyl reductase (ER)" evidence="1">
    <location>
        <begin position="14"/>
        <end position="324"/>
    </location>
</feature>
<dbReference type="InterPro" id="IPR013149">
    <property type="entry name" value="ADH-like_C"/>
</dbReference>
<dbReference type="OrthoDB" id="9782155at2"/>
<dbReference type="InterPro" id="IPR011032">
    <property type="entry name" value="GroES-like_sf"/>
</dbReference>
<dbReference type="InterPro" id="IPR036291">
    <property type="entry name" value="NAD(P)-bd_dom_sf"/>
</dbReference>
<reference evidence="2 3" key="1">
    <citation type="submission" date="2019-07" db="EMBL/GenBank/DDBJ databases">
        <authorList>
            <person name="Zhou L.-Y."/>
        </authorList>
    </citation>
    <scope>NUCLEOTIDE SEQUENCE [LARGE SCALE GENOMIC DNA]</scope>
    <source>
        <strain evidence="2 3">YIM 101269</strain>
    </source>
</reference>